<sequence length="220" mass="22679">MRPRPPAAGPDGIARLPRAGPGDTAGAAGRVHSADPGSDILVGMTAPRQLIVIRHAKAASPESAEADHERPLTPRGVADAKAMGAWLKERGISVDLVLCSTATRTRETWAGIVEGGKLGALVEHDPRIYNASVERLIGVIREQGKSARSVALVGHAPGIPGLAATLSEGRGDEDEKLAMASGFPTCTAGVLEVEAPWKELAAGTAELVAVHTARSDDASD</sequence>
<evidence type="ECO:0000256" key="1">
    <source>
        <dbReference type="ARBA" id="ARBA00022801"/>
    </source>
</evidence>
<evidence type="ECO:0000313" key="3">
    <source>
        <dbReference type="EMBL" id="NNG39382.1"/>
    </source>
</evidence>
<keyword evidence="4" id="KW-1185">Reference proteome</keyword>
<dbReference type="AlphaFoldDB" id="A0A849ARJ7"/>
<dbReference type="CDD" id="cd07067">
    <property type="entry name" value="HP_PGM_like"/>
    <property type="match status" value="1"/>
</dbReference>
<dbReference type="Pfam" id="PF00300">
    <property type="entry name" value="His_Phos_1"/>
    <property type="match status" value="1"/>
</dbReference>
<dbReference type="SUPFAM" id="SSF53254">
    <property type="entry name" value="Phosphoglycerate mutase-like"/>
    <property type="match status" value="1"/>
</dbReference>
<name>A0A849ARJ7_9MICO</name>
<dbReference type="PANTHER" id="PTHR20935">
    <property type="entry name" value="PHOSPHOGLYCERATE MUTASE-RELATED"/>
    <property type="match status" value="1"/>
</dbReference>
<reference evidence="3 4" key="1">
    <citation type="submission" date="2020-05" db="EMBL/GenBank/DDBJ databases">
        <title>Flexivirga sp. ID2601S isolated from air conditioner.</title>
        <authorList>
            <person name="Kim D.H."/>
        </authorList>
    </citation>
    <scope>NUCLEOTIDE SEQUENCE [LARGE SCALE GENOMIC DNA]</scope>
    <source>
        <strain evidence="3 4">ID2601S</strain>
    </source>
</reference>
<dbReference type="EMBL" id="JABENB010000001">
    <property type="protein sequence ID" value="NNG39382.1"/>
    <property type="molecule type" value="Genomic_DNA"/>
</dbReference>
<dbReference type="InterPro" id="IPR051021">
    <property type="entry name" value="Mito_Ser/Thr_phosphatase"/>
</dbReference>
<dbReference type="Proteomes" id="UP000557772">
    <property type="component" value="Unassembled WGS sequence"/>
</dbReference>
<feature type="region of interest" description="Disordered" evidence="2">
    <location>
        <begin position="1"/>
        <end position="39"/>
    </location>
</feature>
<dbReference type="PANTHER" id="PTHR20935:SF1">
    <property type="entry name" value="SLL1549 PROTEIN"/>
    <property type="match status" value="1"/>
</dbReference>
<dbReference type="SMART" id="SM00855">
    <property type="entry name" value="PGAM"/>
    <property type="match status" value="1"/>
</dbReference>
<keyword evidence="1" id="KW-0378">Hydrolase</keyword>
<evidence type="ECO:0000256" key="2">
    <source>
        <dbReference type="SAM" id="MobiDB-lite"/>
    </source>
</evidence>
<comment type="caution">
    <text evidence="3">The sequence shown here is derived from an EMBL/GenBank/DDBJ whole genome shotgun (WGS) entry which is preliminary data.</text>
</comment>
<evidence type="ECO:0000313" key="4">
    <source>
        <dbReference type="Proteomes" id="UP000557772"/>
    </source>
</evidence>
<dbReference type="Gene3D" id="3.40.50.1240">
    <property type="entry name" value="Phosphoglycerate mutase-like"/>
    <property type="match status" value="1"/>
</dbReference>
<gene>
    <name evidence="3" type="ORF">HJ588_08845</name>
</gene>
<organism evidence="3 4">
    <name type="scientific">Flexivirga aerilata</name>
    <dbReference type="NCBI Taxonomy" id="1656889"/>
    <lineage>
        <taxon>Bacteria</taxon>
        <taxon>Bacillati</taxon>
        <taxon>Actinomycetota</taxon>
        <taxon>Actinomycetes</taxon>
        <taxon>Micrococcales</taxon>
        <taxon>Dermacoccaceae</taxon>
        <taxon>Flexivirga</taxon>
    </lineage>
</organism>
<dbReference type="GO" id="GO:0016787">
    <property type="term" value="F:hydrolase activity"/>
    <property type="evidence" value="ECO:0007669"/>
    <property type="project" value="UniProtKB-KW"/>
</dbReference>
<protein>
    <submittedName>
        <fullName evidence="3">Histidine phosphatase family protein</fullName>
    </submittedName>
</protein>
<dbReference type="InterPro" id="IPR029033">
    <property type="entry name" value="His_PPase_superfam"/>
</dbReference>
<accession>A0A849ARJ7</accession>
<dbReference type="InterPro" id="IPR013078">
    <property type="entry name" value="His_Pase_superF_clade-1"/>
</dbReference>
<proteinExistence type="predicted"/>